<evidence type="ECO:0000256" key="4">
    <source>
        <dbReference type="ARBA" id="ARBA00023163"/>
    </source>
</evidence>
<dbReference type="GO" id="GO:0009873">
    <property type="term" value="P:ethylene-activated signaling pathway"/>
    <property type="evidence" value="ECO:0007669"/>
    <property type="project" value="InterPro"/>
</dbReference>
<feature type="compositionally biased region" description="Polar residues" evidence="6">
    <location>
        <begin position="484"/>
        <end position="494"/>
    </location>
</feature>
<dbReference type="GO" id="GO:0005634">
    <property type="term" value="C:nucleus"/>
    <property type="evidence" value="ECO:0007669"/>
    <property type="project" value="UniProtKB-SubCell"/>
</dbReference>
<feature type="region of interest" description="Disordered" evidence="6">
    <location>
        <begin position="476"/>
        <end position="513"/>
    </location>
</feature>
<dbReference type="FunFam" id="3.30.730.10:FF:000001">
    <property type="entry name" value="Ethylene-responsive transcription factor 2"/>
    <property type="match status" value="1"/>
</dbReference>
<dbReference type="Pfam" id="PF00847">
    <property type="entry name" value="AP2"/>
    <property type="match status" value="1"/>
</dbReference>
<feature type="region of interest" description="Disordered" evidence="6">
    <location>
        <begin position="342"/>
        <end position="368"/>
    </location>
</feature>
<dbReference type="EMBL" id="JACEFO010002191">
    <property type="protein sequence ID" value="KAF8675221.1"/>
    <property type="molecule type" value="Genomic_DNA"/>
</dbReference>
<evidence type="ECO:0000256" key="6">
    <source>
        <dbReference type="SAM" id="MobiDB-lite"/>
    </source>
</evidence>
<evidence type="ECO:0000256" key="5">
    <source>
        <dbReference type="ARBA" id="ARBA00023242"/>
    </source>
</evidence>
<feature type="domain" description="AP2/ERF" evidence="7">
    <location>
        <begin position="245"/>
        <end position="303"/>
    </location>
</feature>
<dbReference type="Proteomes" id="UP000636709">
    <property type="component" value="Unassembled WGS sequence"/>
</dbReference>
<dbReference type="InterPro" id="IPR044808">
    <property type="entry name" value="ERF_plant"/>
</dbReference>
<keyword evidence="4" id="KW-0804">Transcription</keyword>
<evidence type="ECO:0000256" key="2">
    <source>
        <dbReference type="ARBA" id="ARBA00023015"/>
    </source>
</evidence>
<dbReference type="InterPro" id="IPR001471">
    <property type="entry name" value="AP2/ERF_dom"/>
</dbReference>
<feature type="region of interest" description="Disordered" evidence="6">
    <location>
        <begin position="19"/>
        <end position="61"/>
    </location>
</feature>
<dbReference type="PANTHER" id="PTHR31190:SF34">
    <property type="entry name" value="OS09G0572000 PROTEIN"/>
    <property type="match status" value="1"/>
</dbReference>
<dbReference type="InterPro" id="IPR016177">
    <property type="entry name" value="DNA-bd_dom_sf"/>
</dbReference>
<feature type="compositionally biased region" description="Basic residues" evidence="6">
    <location>
        <begin position="342"/>
        <end position="359"/>
    </location>
</feature>
<comment type="subcellular location">
    <subcellularLocation>
        <location evidence="1">Nucleus</location>
    </subcellularLocation>
</comment>
<gene>
    <name evidence="8" type="ORF">HU200_047889</name>
</gene>
<dbReference type="SMART" id="SM00380">
    <property type="entry name" value="AP2"/>
    <property type="match status" value="1"/>
</dbReference>
<evidence type="ECO:0000313" key="8">
    <source>
        <dbReference type="EMBL" id="KAF8675221.1"/>
    </source>
</evidence>
<keyword evidence="5" id="KW-0539">Nucleus</keyword>
<dbReference type="CDD" id="cd00018">
    <property type="entry name" value="AP2"/>
    <property type="match status" value="1"/>
</dbReference>
<protein>
    <recommendedName>
        <fullName evidence="7">AP2/ERF domain-containing protein</fullName>
    </recommendedName>
</protein>
<dbReference type="GO" id="GO:0003700">
    <property type="term" value="F:DNA-binding transcription factor activity"/>
    <property type="evidence" value="ECO:0007669"/>
    <property type="project" value="InterPro"/>
</dbReference>
<name>A0A835AW97_9POAL</name>
<dbReference type="PANTHER" id="PTHR31190">
    <property type="entry name" value="DNA-BINDING DOMAIN"/>
    <property type="match status" value="1"/>
</dbReference>
<dbReference type="InterPro" id="IPR036955">
    <property type="entry name" value="AP2/ERF_dom_sf"/>
</dbReference>
<keyword evidence="3" id="KW-0238">DNA-binding</keyword>
<keyword evidence="2" id="KW-0805">Transcription regulation</keyword>
<dbReference type="PROSITE" id="PS51032">
    <property type="entry name" value="AP2_ERF"/>
    <property type="match status" value="1"/>
</dbReference>
<dbReference type="GO" id="GO:0003677">
    <property type="term" value="F:DNA binding"/>
    <property type="evidence" value="ECO:0007669"/>
    <property type="project" value="UniProtKB-KW"/>
</dbReference>
<dbReference type="OrthoDB" id="670255at2759"/>
<organism evidence="8 9">
    <name type="scientific">Digitaria exilis</name>
    <dbReference type="NCBI Taxonomy" id="1010633"/>
    <lineage>
        <taxon>Eukaryota</taxon>
        <taxon>Viridiplantae</taxon>
        <taxon>Streptophyta</taxon>
        <taxon>Embryophyta</taxon>
        <taxon>Tracheophyta</taxon>
        <taxon>Spermatophyta</taxon>
        <taxon>Magnoliopsida</taxon>
        <taxon>Liliopsida</taxon>
        <taxon>Poales</taxon>
        <taxon>Poaceae</taxon>
        <taxon>PACMAD clade</taxon>
        <taxon>Panicoideae</taxon>
        <taxon>Panicodae</taxon>
        <taxon>Paniceae</taxon>
        <taxon>Anthephorinae</taxon>
        <taxon>Digitaria</taxon>
    </lineage>
</organism>
<evidence type="ECO:0000256" key="1">
    <source>
        <dbReference type="ARBA" id="ARBA00004123"/>
    </source>
</evidence>
<evidence type="ECO:0000313" key="9">
    <source>
        <dbReference type="Proteomes" id="UP000636709"/>
    </source>
</evidence>
<reference evidence="8" key="1">
    <citation type="submission" date="2020-07" db="EMBL/GenBank/DDBJ databases">
        <title>Genome sequence and genetic diversity analysis of an under-domesticated orphan crop, white fonio (Digitaria exilis).</title>
        <authorList>
            <person name="Bennetzen J.L."/>
            <person name="Chen S."/>
            <person name="Ma X."/>
            <person name="Wang X."/>
            <person name="Yssel A.E.J."/>
            <person name="Chaluvadi S.R."/>
            <person name="Johnson M."/>
            <person name="Gangashetty P."/>
            <person name="Hamidou F."/>
            <person name="Sanogo M.D."/>
            <person name="Zwaenepoel A."/>
            <person name="Wallace J."/>
            <person name="Van De Peer Y."/>
            <person name="Van Deynze A."/>
        </authorList>
    </citation>
    <scope>NUCLEOTIDE SEQUENCE</scope>
    <source>
        <tissue evidence="8">Leaves</tissue>
    </source>
</reference>
<accession>A0A835AW97</accession>
<sequence length="513" mass="55700">MHIRPRMNVDIRRHLPSRRRRCFPEAHKGSEQLKRRGKQEEAGGVVTPVGPVVSSRPTSPRAVVSRAVRPAFSVDPAAESHQKLGQVQTSSPAAVQGRLVFQFPAAGVCLSGWMRRAIKPPRMRLAGRLGTTKMEQYATSYLSTITSSSSMSSSYTHRAAASSCGAALDAGAGDDMQRLLNALMLDMAADCSDYSSDDMEAASSDSSSSASCSPNDSQSQQQPQRQQPSHDHNTACEKKSSPPATFIGVRKRPWGKFAAEIRDSTRKGARVWLGTFDSPEAAALAYDQAAFSVRGAAAVLNFPVEHVQDSLRALQLSSSPSSSSSSSASCSAAGGSPVLALKSRHSIRKRSPNKNKKLLQKPPPQQQKQEVVVAEAVAKSQPAGSVVELEDLGADYLDELLRMSSEQSYWHGCRGGMDLIDRSPCRCATNSHHAKISKRRECSVQLLAVAERYAQQRSPALPGPALLCPRSLANREIDDDMHRSTSPLSYLSSRQRARSIERRGDYVHGHEQE</sequence>
<comment type="caution">
    <text evidence="8">The sequence shown here is derived from an EMBL/GenBank/DDBJ whole genome shotgun (WGS) entry which is preliminary data.</text>
</comment>
<evidence type="ECO:0000256" key="3">
    <source>
        <dbReference type="ARBA" id="ARBA00023125"/>
    </source>
</evidence>
<feature type="compositionally biased region" description="Basic and acidic residues" evidence="6">
    <location>
        <begin position="22"/>
        <end position="41"/>
    </location>
</feature>
<keyword evidence="9" id="KW-1185">Reference proteome</keyword>
<proteinExistence type="predicted"/>
<feature type="compositionally biased region" description="Low complexity" evidence="6">
    <location>
        <begin position="42"/>
        <end position="61"/>
    </location>
</feature>
<dbReference type="PRINTS" id="PR00367">
    <property type="entry name" value="ETHRSPELEMNT"/>
</dbReference>
<feature type="compositionally biased region" description="Low complexity" evidence="6">
    <location>
        <begin position="201"/>
        <end position="227"/>
    </location>
</feature>
<feature type="compositionally biased region" description="Basic and acidic residues" evidence="6">
    <location>
        <begin position="228"/>
        <end position="240"/>
    </location>
</feature>
<dbReference type="AlphaFoldDB" id="A0A835AW97"/>
<dbReference type="SUPFAM" id="SSF54171">
    <property type="entry name" value="DNA-binding domain"/>
    <property type="match status" value="1"/>
</dbReference>
<evidence type="ECO:0000259" key="7">
    <source>
        <dbReference type="PROSITE" id="PS51032"/>
    </source>
</evidence>
<dbReference type="Gene3D" id="3.30.730.10">
    <property type="entry name" value="AP2/ERF domain"/>
    <property type="match status" value="1"/>
</dbReference>
<feature type="compositionally biased region" description="Basic and acidic residues" evidence="6">
    <location>
        <begin position="498"/>
        <end position="513"/>
    </location>
</feature>
<feature type="region of interest" description="Disordered" evidence="6">
    <location>
        <begin position="196"/>
        <end position="248"/>
    </location>
</feature>